<proteinExistence type="predicted"/>
<evidence type="ECO:0000313" key="3">
    <source>
        <dbReference type="Proteomes" id="UP000299102"/>
    </source>
</evidence>
<organism evidence="2 3">
    <name type="scientific">Eumeta variegata</name>
    <name type="common">Bagworm moth</name>
    <name type="synonym">Eumeta japonica</name>
    <dbReference type="NCBI Taxonomy" id="151549"/>
    <lineage>
        <taxon>Eukaryota</taxon>
        <taxon>Metazoa</taxon>
        <taxon>Ecdysozoa</taxon>
        <taxon>Arthropoda</taxon>
        <taxon>Hexapoda</taxon>
        <taxon>Insecta</taxon>
        <taxon>Pterygota</taxon>
        <taxon>Neoptera</taxon>
        <taxon>Endopterygota</taxon>
        <taxon>Lepidoptera</taxon>
        <taxon>Glossata</taxon>
        <taxon>Ditrysia</taxon>
        <taxon>Tineoidea</taxon>
        <taxon>Psychidae</taxon>
        <taxon>Oiketicinae</taxon>
        <taxon>Eumeta</taxon>
    </lineage>
</organism>
<comment type="caution">
    <text evidence="2">The sequence shown here is derived from an EMBL/GenBank/DDBJ whole genome shotgun (WGS) entry which is preliminary data.</text>
</comment>
<protein>
    <submittedName>
        <fullName evidence="2">Uncharacterized protein</fullName>
    </submittedName>
</protein>
<feature type="region of interest" description="Disordered" evidence="1">
    <location>
        <begin position="1"/>
        <end position="20"/>
    </location>
</feature>
<sequence>MREMRAMRARRCSAPPAARPHRTLSAAMLTHAHATPTSMFMLRHVEILDVPEWFPRAPSVAPARPPPAPPAVRRPRAECAFKL</sequence>
<dbReference type="AlphaFoldDB" id="A0A4C1XF13"/>
<dbReference type="EMBL" id="BGZK01000797">
    <property type="protein sequence ID" value="GBP60837.1"/>
    <property type="molecule type" value="Genomic_DNA"/>
</dbReference>
<accession>A0A4C1XF13</accession>
<evidence type="ECO:0000313" key="2">
    <source>
        <dbReference type="EMBL" id="GBP60837.1"/>
    </source>
</evidence>
<reference evidence="2 3" key="1">
    <citation type="journal article" date="2019" name="Commun. Biol.">
        <title>The bagworm genome reveals a unique fibroin gene that provides high tensile strength.</title>
        <authorList>
            <person name="Kono N."/>
            <person name="Nakamura H."/>
            <person name="Ohtoshi R."/>
            <person name="Tomita M."/>
            <person name="Numata K."/>
            <person name="Arakawa K."/>
        </authorList>
    </citation>
    <scope>NUCLEOTIDE SEQUENCE [LARGE SCALE GENOMIC DNA]</scope>
</reference>
<evidence type="ECO:0000256" key="1">
    <source>
        <dbReference type="SAM" id="MobiDB-lite"/>
    </source>
</evidence>
<keyword evidence="3" id="KW-1185">Reference proteome</keyword>
<gene>
    <name evidence="2" type="ORF">EVAR_35385_1</name>
</gene>
<name>A0A4C1XF13_EUMVA</name>
<dbReference type="Proteomes" id="UP000299102">
    <property type="component" value="Unassembled WGS sequence"/>
</dbReference>